<dbReference type="InterPro" id="IPR018490">
    <property type="entry name" value="cNMP-bd_dom_sf"/>
</dbReference>
<accession>A0ABS6BC73</accession>
<reference evidence="2 3" key="1">
    <citation type="submission" date="2021-06" db="EMBL/GenBank/DDBJ databases">
        <title>Actinomycetes sequencing.</title>
        <authorList>
            <person name="Shan Q."/>
        </authorList>
    </citation>
    <scope>NUCLEOTIDE SEQUENCE [LARGE SCALE GENOMIC DNA]</scope>
    <source>
        <strain evidence="2 3">NEAU-G5</strain>
    </source>
</reference>
<dbReference type="InterPro" id="IPR014710">
    <property type="entry name" value="RmlC-like_jellyroll"/>
</dbReference>
<dbReference type="InterPro" id="IPR049817">
    <property type="entry name" value="Encap_f2b"/>
</dbReference>
<dbReference type="NCBIfam" id="NF041163">
    <property type="entry name" value="encap_f2b"/>
    <property type="match status" value="1"/>
</dbReference>
<feature type="domain" description="Cyclic nucleotide-binding" evidence="1">
    <location>
        <begin position="60"/>
        <end position="164"/>
    </location>
</feature>
<evidence type="ECO:0000313" key="3">
    <source>
        <dbReference type="Proteomes" id="UP000733379"/>
    </source>
</evidence>
<dbReference type="SMART" id="SM00100">
    <property type="entry name" value="cNMP"/>
    <property type="match status" value="1"/>
</dbReference>
<dbReference type="InterPro" id="IPR000595">
    <property type="entry name" value="cNMP-bd_dom"/>
</dbReference>
<evidence type="ECO:0000313" key="2">
    <source>
        <dbReference type="EMBL" id="MBU3067887.1"/>
    </source>
</evidence>
<dbReference type="CDD" id="cd00038">
    <property type="entry name" value="CAP_ED"/>
    <property type="match status" value="1"/>
</dbReference>
<dbReference type="EMBL" id="JAHKNI010000026">
    <property type="protein sequence ID" value="MBU3067887.1"/>
    <property type="molecule type" value="Genomic_DNA"/>
</dbReference>
<dbReference type="Gene3D" id="2.60.120.10">
    <property type="entry name" value="Jelly Rolls"/>
    <property type="match status" value="1"/>
</dbReference>
<dbReference type="InterPro" id="IPR050397">
    <property type="entry name" value="Env_Response_Regulators"/>
</dbReference>
<keyword evidence="3" id="KW-1185">Reference proteome</keyword>
<dbReference type="Pfam" id="PF19307">
    <property type="entry name" value="SrpI-like"/>
    <property type="match status" value="1"/>
</dbReference>
<comment type="caution">
    <text evidence="2">The sequence shown here is derived from an EMBL/GenBank/DDBJ whole genome shotgun (WGS) entry which is preliminary data.</text>
</comment>
<dbReference type="PANTHER" id="PTHR24567">
    <property type="entry name" value="CRP FAMILY TRANSCRIPTIONAL REGULATORY PROTEIN"/>
    <property type="match status" value="1"/>
</dbReference>
<dbReference type="Pfam" id="PF00027">
    <property type="entry name" value="cNMP_binding"/>
    <property type="match status" value="1"/>
</dbReference>
<sequence>MQSITPRWLLQLLPWVEARGGAYRVNRRLNYTLGDGRLDFLTTGDQVQVIAAELTELPLLRNFGDIDVLEALADRFVQHEYDPGAVLVEAGGPADELVLLVHGRFARLREGKFGHESTLEIMADGDYFGDEELIGPDDTWDYSVRATTACTVMALPKAAFQEVLERSEALRGHLDRHRTTTGKAQNVHGEADVEVISGHRGEPLLAGTFVDYELKPREFELSIAQTILRVHTRVQDLFNEPIDQLEQQLRLTIEAVRERQEYELVNNKDFGLLHNADFSQRIYTRSGPPTPHDMDQLLNTVWKNPGFILAHPEAIAAFRDECSRQGILPETIHVPGGRLSAWRGVPIYPCWKIPISEHRTTSIMVMRTGETDRGVIGLRKTGLVDEYEPGLSVRFMSIDERAIVNYLITCYYSLAVLVPDALGVLENVQLGSPNGRG</sequence>
<dbReference type="InterPro" id="IPR045641">
    <property type="entry name" value="SrpI-like"/>
</dbReference>
<gene>
    <name evidence="2" type="ORF">KO481_41035</name>
</gene>
<name>A0ABS6BC73_9NOCA</name>
<evidence type="ECO:0000259" key="1">
    <source>
        <dbReference type="PROSITE" id="PS50042"/>
    </source>
</evidence>
<organism evidence="2 3">
    <name type="scientific">Nocardia albiluteola</name>
    <dbReference type="NCBI Taxonomy" id="2842303"/>
    <lineage>
        <taxon>Bacteria</taxon>
        <taxon>Bacillati</taxon>
        <taxon>Actinomycetota</taxon>
        <taxon>Actinomycetes</taxon>
        <taxon>Mycobacteriales</taxon>
        <taxon>Nocardiaceae</taxon>
        <taxon>Nocardia</taxon>
    </lineage>
</organism>
<dbReference type="SUPFAM" id="SSF51206">
    <property type="entry name" value="cAMP-binding domain-like"/>
    <property type="match status" value="1"/>
</dbReference>
<dbReference type="PANTHER" id="PTHR24567:SF74">
    <property type="entry name" value="HTH-TYPE TRANSCRIPTIONAL REGULATOR ARCR"/>
    <property type="match status" value="1"/>
</dbReference>
<proteinExistence type="predicted"/>
<protein>
    <submittedName>
        <fullName evidence="2">Cyclic nucleotide-binding domain-containing protein</fullName>
    </submittedName>
</protein>
<dbReference type="Proteomes" id="UP000733379">
    <property type="component" value="Unassembled WGS sequence"/>
</dbReference>
<dbReference type="PROSITE" id="PS50042">
    <property type="entry name" value="CNMP_BINDING_3"/>
    <property type="match status" value="1"/>
</dbReference>